<dbReference type="PANTHER" id="PTHR35083">
    <property type="entry name" value="RGD1565685 PROTEIN"/>
    <property type="match status" value="1"/>
</dbReference>
<protein>
    <submittedName>
        <fullName evidence="1">Uncharacterized protein</fullName>
    </submittedName>
</protein>
<evidence type="ECO:0000313" key="1">
    <source>
        <dbReference type="EMBL" id="KAH3854343.1"/>
    </source>
</evidence>
<reference evidence="1" key="1">
    <citation type="journal article" date="2019" name="bioRxiv">
        <title>The Genome of the Zebra Mussel, Dreissena polymorpha: A Resource for Invasive Species Research.</title>
        <authorList>
            <person name="McCartney M.A."/>
            <person name="Auch B."/>
            <person name="Kono T."/>
            <person name="Mallez S."/>
            <person name="Zhang Y."/>
            <person name="Obille A."/>
            <person name="Becker A."/>
            <person name="Abrahante J.E."/>
            <person name="Garbe J."/>
            <person name="Badalamenti J.P."/>
            <person name="Herman A."/>
            <person name="Mangelson H."/>
            <person name="Liachko I."/>
            <person name="Sullivan S."/>
            <person name="Sone E.D."/>
            <person name="Koren S."/>
            <person name="Silverstein K.A.T."/>
            <person name="Beckman K.B."/>
            <person name="Gohl D.M."/>
        </authorList>
    </citation>
    <scope>NUCLEOTIDE SEQUENCE</scope>
    <source>
        <strain evidence="1">Duluth1</strain>
        <tissue evidence="1">Whole animal</tissue>
    </source>
</reference>
<gene>
    <name evidence="1" type="ORF">DPMN_096880</name>
</gene>
<dbReference type="AlphaFoldDB" id="A0A9D4LAN2"/>
<dbReference type="Pfam" id="PF15112">
    <property type="entry name" value="DUF4559"/>
    <property type="match status" value="1"/>
</dbReference>
<sequence length="323" mass="36864">MSMADYKDILRKPETQNWLKVAICLNSTRDCLLVIAKGIALAYYDDIRKAIKQNNGIPENAVCSQCNTPNVVAFAPKNKCCNRGKCHFHDIHKPRNCPINNLCHEIRRHILKQHRFSKPTWINTDASKWCTDPWHIAKCYLPKDGYSDVNQAEDTDFNGIVNVIYNCIFYQTYFNDDLTHKKNVCTKARDVGRKFRHAPTLSMTSRDSDTAIDTLVSLLKSIKHADHQAASLTTVDKLTQLKNGTISITDQDIATTFEHYKDTSPTVETRHWTLTSCCFLRFYCCLTGEDYKALVINEVTAVDILPERKSTLTSMLVHNAIQK</sequence>
<proteinExistence type="predicted"/>
<dbReference type="PANTHER" id="PTHR35083:SF1">
    <property type="entry name" value="RGD1565685 PROTEIN"/>
    <property type="match status" value="1"/>
</dbReference>
<accession>A0A9D4LAN2</accession>
<reference evidence="1" key="2">
    <citation type="submission" date="2020-11" db="EMBL/GenBank/DDBJ databases">
        <authorList>
            <person name="McCartney M.A."/>
            <person name="Auch B."/>
            <person name="Kono T."/>
            <person name="Mallez S."/>
            <person name="Becker A."/>
            <person name="Gohl D.M."/>
            <person name="Silverstein K.A.T."/>
            <person name="Koren S."/>
            <person name="Bechman K.B."/>
            <person name="Herman A."/>
            <person name="Abrahante J.E."/>
            <person name="Garbe J."/>
        </authorList>
    </citation>
    <scope>NUCLEOTIDE SEQUENCE</scope>
    <source>
        <strain evidence="1">Duluth1</strain>
        <tissue evidence="1">Whole animal</tissue>
    </source>
</reference>
<organism evidence="1 2">
    <name type="scientific">Dreissena polymorpha</name>
    <name type="common">Zebra mussel</name>
    <name type="synonym">Mytilus polymorpha</name>
    <dbReference type="NCBI Taxonomy" id="45954"/>
    <lineage>
        <taxon>Eukaryota</taxon>
        <taxon>Metazoa</taxon>
        <taxon>Spiralia</taxon>
        <taxon>Lophotrochozoa</taxon>
        <taxon>Mollusca</taxon>
        <taxon>Bivalvia</taxon>
        <taxon>Autobranchia</taxon>
        <taxon>Heteroconchia</taxon>
        <taxon>Euheterodonta</taxon>
        <taxon>Imparidentia</taxon>
        <taxon>Neoheterodontei</taxon>
        <taxon>Myida</taxon>
        <taxon>Dreissenoidea</taxon>
        <taxon>Dreissenidae</taxon>
        <taxon>Dreissena</taxon>
    </lineage>
</organism>
<dbReference type="Proteomes" id="UP000828390">
    <property type="component" value="Unassembled WGS sequence"/>
</dbReference>
<dbReference type="EMBL" id="JAIWYP010000003">
    <property type="protein sequence ID" value="KAH3854343.1"/>
    <property type="molecule type" value="Genomic_DNA"/>
</dbReference>
<name>A0A9D4LAN2_DREPO</name>
<keyword evidence="2" id="KW-1185">Reference proteome</keyword>
<evidence type="ECO:0000313" key="2">
    <source>
        <dbReference type="Proteomes" id="UP000828390"/>
    </source>
</evidence>
<dbReference type="InterPro" id="IPR027897">
    <property type="entry name" value="DUF4559"/>
</dbReference>
<comment type="caution">
    <text evidence="1">The sequence shown here is derived from an EMBL/GenBank/DDBJ whole genome shotgun (WGS) entry which is preliminary data.</text>
</comment>